<evidence type="ECO:0000313" key="8">
    <source>
        <dbReference type="Proteomes" id="UP000440041"/>
    </source>
</evidence>
<dbReference type="GO" id="GO:0016887">
    <property type="term" value="F:ATP hydrolysis activity"/>
    <property type="evidence" value="ECO:0007669"/>
    <property type="project" value="InterPro"/>
</dbReference>
<dbReference type="PANTHER" id="PTHR43776">
    <property type="entry name" value="TRANSPORT ATP-BINDING PROTEIN"/>
    <property type="match status" value="1"/>
</dbReference>
<dbReference type="AlphaFoldDB" id="A0A6A2VIC1"/>
<dbReference type="InterPro" id="IPR003593">
    <property type="entry name" value="AAA+_ATPase"/>
</dbReference>
<comment type="similarity">
    <text evidence="1">Belongs to the ABC transporter superfamily.</text>
</comment>
<evidence type="ECO:0000313" key="7">
    <source>
        <dbReference type="EMBL" id="KAB8300695.1"/>
    </source>
</evidence>
<dbReference type="SUPFAM" id="SSF52540">
    <property type="entry name" value="P-loop containing nucleoside triphosphate hydrolases"/>
    <property type="match status" value="1"/>
</dbReference>
<dbReference type="InterPro" id="IPR050319">
    <property type="entry name" value="ABC_transp_ATP-bind"/>
</dbReference>
<reference evidence="7 8" key="1">
    <citation type="submission" date="2019-09" db="EMBL/GenBank/DDBJ databases">
        <title>Characterization of the phylogenetic diversity of two novel species belonging to the genus Bifidobacterium: Bifidobacterium cebidarum sp. nov. and Bifidobacterium leontopitheci sp. nov.</title>
        <authorList>
            <person name="Lugli G.A."/>
            <person name="Duranti S."/>
            <person name="Milani C."/>
            <person name="Turroni F."/>
            <person name="Ventura M."/>
        </authorList>
    </citation>
    <scope>NUCLEOTIDE SEQUENCE [LARGE SCALE GENOMIC DNA]</scope>
    <source>
        <strain evidence="7 8">DSM 100238</strain>
    </source>
</reference>
<organism evidence="7 8">
    <name type="scientific">Bifidobacterium apri</name>
    <dbReference type="NCBI Taxonomy" id="1769423"/>
    <lineage>
        <taxon>Bacteria</taxon>
        <taxon>Bacillati</taxon>
        <taxon>Actinomycetota</taxon>
        <taxon>Actinomycetes</taxon>
        <taxon>Bifidobacteriales</taxon>
        <taxon>Bifidobacteriaceae</taxon>
        <taxon>Bifidobacterium</taxon>
    </lineage>
</organism>
<comment type="caution">
    <text evidence="7">The sequence shown here is derived from an EMBL/GenBank/DDBJ whole genome shotgun (WGS) entry which is preliminary data.</text>
</comment>
<keyword evidence="4 7" id="KW-0067">ATP-binding</keyword>
<dbReference type="InterPro" id="IPR017871">
    <property type="entry name" value="ABC_transporter-like_CS"/>
</dbReference>
<gene>
    <name evidence="7" type="ORF">DSM100238_0422</name>
</gene>
<dbReference type="PROSITE" id="PS50893">
    <property type="entry name" value="ABC_TRANSPORTER_2"/>
    <property type="match status" value="1"/>
</dbReference>
<evidence type="ECO:0000256" key="5">
    <source>
        <dbReference type="SAM" id="MobiDB-lite"/>
    </source>
</evidence>
<evidence type="ECO:0000259" key="6">
    <source>
        <dbReference type="PROSITE" id="PS50893"/>
    </source>
</evidence>
<name>A0A6A2VIC1_9BIFI</name>
<feature type="domain" description="ABC transporter" evidence="6">
    <location>
        <begin position="30"/>
        <end position="284"/>
    </location>
</feature>
<dbReference type="GO" id="GO:0055085">
    <property type="term" value="P:transmembrane transport"/>
    <property type="evidence" value="ECO:0007669"/>
    <property type="project" value="UniProtKB-ARBA"/>
</dbReference>
<dbReference type="PANTHER" id="PTHR43776:SF7">
    <property type="entry name" value="D,D-DIPEPTIDE TRANSPORT ATP-BINDING PROTEIN DDPF-RELATED"/>
    <property type="match status" value="1"/>
</dbReference>
<dbReference type="PROSITE" id="PS00211">
    <property type="entry name" value="ABC_TRANSPORTER_1"/>
    <property type="match status" value="1"/>
</dbReference>
<keyword evidence="3" id="KW-0547">Nucleotide-binding</keyword>
<sequence>MREKDEPAAMTRRVGRDGRNADVSGGEPILSVRGINKSFGARSRRTQVLFSVDMDVTEGECLAVIGGSGSGKTTLTRIAFGSEQADSGMVTYQGETLAGAHSPGMLRLRRESGLVFQNPFASLDPRWTAGESIAEGLGARRSIHVRDDGQQAASDHIAGAVYQALSTVGLDPDEFVGRYPVDMSGGQAQRVAIARAIAAEPRIILADEPMSAIDVSARVQILDAFSRIRRERPRTAMVIVSHDIGVVQHIADQVIVLHDGRVEETGDTNEVLAHPQSAYTRQLIDAAAW</sequence>
<dbReference type="GO" id="GO:0005524">
    <property type="term" value="F:ATP binding"/>
    <property type="evidence" value="ECO:0007669"/>
    <property type="project" value="UniProtKB-KW"/>
</dbReference>
<protein>
    <submittedName>
        <fullName evidence="7">Dipeptide/oligopeptide/nickel ABC transporter ATP-binding protein</fullName>
    </submittedName>
</protein>
<dbReference type="SMART" id="SM00382">
    <property type="entry name" value="AAA"/>
    <property type="match status" value="1"/>
</dbReference>
<dbReference type="InterPro" id="IPR003439">
    <property type="entry name" value="ABC_transporter-like_ATP-bd"/>
</dbReference>
<keyword evidence="2" id="KW-0813">Transport</keyword>
<evidence type="ECO:0000256" key="3">
    <source>
        <dbReference type="ARBA" id="ARBA00022741"/>
    </source>
</evidence>
<feature type="region of interest" description="Disordered" evidence="5">
    <location>
        <begin position="1"/>
        <end position="27"/>
    </location>
</feature>
<evidence type="ECO:0000256" key="4">
    <source>
        <dbReference type="ARBA" id="ARBA00022840"/>
    </source>
</evidence>
<evidence type="ECO:0000256" key="2">
    <source>
        <dbReference type="ARBA" id="ARBA00022448"/>
    </source>
</evidence>
<evidence type="ECO:0000256" key="1">
    <source>
        <dbReference type="ARBA" id="ARBA00005417"/>
    </source>
</evidence>
<dbReference type="CDD" id="cd03257">
    <property type="entry name" value="ABC_NikE_OppD_transporters"/>
    <property type="match status" value="1"/>
</dbReference>
<keyword evidence="8" id="KW-1185">Reference proteome</keyword>
<dbReference type="Pfam" id="PF00005">
    <property type="entry name" value="ABC_tran"/>
    <property type="match status" value="1"/>
</dbReference>
<dbReference type="Proteomes" id="UP000440041">
    <property type="component" value="Unassembled WGS sequence"/>
</dbReference>
<accession>A0A6A2VIC1</accession>
<dbReference type="Gene3D" id="3.40.50.300">
    <property type="entry name" value="P-loop containing nucleotide triphosphate hydrolases"/>
    <property type="match status" value="1"/>
</dbReference>
<proteinExistence type="inferred from homology"/>
<dbReference type="InterPro" id="IPR027417">
    <property type="entry name" value="P-loop_NTPase"/>
</dbReference>
<dbReference type="EMBL" id="WBSO01000002">
    <property type="protein sequence ID" value="KAB8300695.1"/>
    <property type="molecule type" value="Genomic_DNA"/>
</dbReference>